<comment type="caution">
    <text evidence="2">The sequence shown here is derived from an EMBL/GenBank/DDBJ whole genome shotgun (WGS) entry which is preliminary data.</text>
</comment>
<evidence type="ECO:0000313" key="2">
    <source>
        <dbReference type="EMBL" id="PJC23669.1"/>
    </source>
</evidence>
<dbReference type="AlphaFoldDB" id="A0A2M8ELQ2"/>
<protein>
    <submittedName>
        <fullName evidence="2">Uncharacterized protein</fullName>
    </submittedName>
</protein>
<feature type="transmembrane region" description="Helical" evidence="1">
    <location>
        <begin position="58"/>
        <end position="78"/>
    </location>
</feature>
<keyword evidence="1" id="KW-0812">Transmembrane</keyword>
<organism evidence="2 3">
    <name type="scientific">candidate division WWE3 bacterium CG_4_9_14_0_2_um_filter_35_11</name>
    <dbReference type="NCBI Taxonomy" id="1975077"/>
    <lineage>
        <taxon>Bacteria</taxon>
        <taxon>Katanobacteria</taxon>
    </lineage>
</organism>
<name>A0A2M8ELQ2_UNCKA</name>
<evidence type="ECO:0000256" key="1">
    <source>
        <dbReference type="SAM" id="Phobius"/>
    </source>
</evidence>
<reference evidence="3" key="1">
    <citation type="submission" date="2017-09" db="EMBL/GenBank/DDBJ databases">
        <title>Depth-based differentiation of microbial function through sediment-hosted aquifers and enrichment of novel symbionts in the deep terrestrial subsurface.</title>
        <authorList>
            <person name="Probst A.J."/>
            <person name="Ladd B."/>
            <person name="Jarett J.K."/>
            <person name="Geller-Mcgrath D.E."/>
            <person name="Sieber C.M.K."/>
            <person name="Emerson J.B."/>
            <person name="Anantharaman K."/>
            <person name="Thomas B.C."/>
            <person name="Malmstrom R."/>
            <person name="Stieglmeier M."/>
            <person name="Klingl A."/>
            <person name="Woyke T."/>
            <person name="Ryan C.M."/>
            <person name="Banfield J.F."/>
        </authorList>
    </citation>
    <scope>NUCLEOTIDE SEQUENCE [LARGE SCALE GENOMIC DNA]</scope>
</reference>
<feature type="transmembrane region" description="Helical" evidence="1">
    <location>
        <begin position="20"/>
        <end position="46"/>
    </location>
</feature>
<keyword evidence="1" id="KW-0472">Membrane</keyword>
<keyword evidence="1" id="KW-1133">Transmembrane helix</keyword>
<accession>A0A2M8ELQ2</accession>
<evidence type="ECO:0000313" key="3">
    <source>
        <dbReference type="Proteomes" id="UP000229756"/>
    </source>
</evidence>
<sequence length="99" mass="11052">MKLFEDAFVLVHIRISSCKIFGVSARLFLTGSAVFFILANAVQMYLSTSAGGISWGSFVEAALFTVITIYATLIWMISWPKANKMLNKAVEYEKSHKHS</sequence>
<proteinExistence type="predicted"/>
<dbReference type="Proteomes" id="UP000229756">
    <property type="component" value="Unassembled WGS sequence"/>
</dbReference>
<gene>
    <name evidence="2" type="ORF">CO058_02245</name>
</gene>
<dbReference type="EMBL" id="PFSJ01000018">
    <property type="protein sequence ID" value="PJC23669.1"/>
    <property type="molecule type" value="Genomic_DNA"/>
</dbReference>